<feature type="coiled-coil region" evidence="1">
    <location>
        <begin position="254"/>
        <end position="288"/>
    </location>
</feature>
<reference evidence="4 5" key="1">
    <citation type="submission" date="2024-06" db="EMBL/GenBank/DDBJ databases">
        <authorList>
            <person name="Pan Q."/>
            <person name="Wen M."/>
            <person name="Jouanno E."/>
            <person name="Zahm M."/>
            <person name="Klopp C."/>
            <person name="Cabau C."/>
            <person name="Louis A."/>
            <person name="Berthelot C."/>
            <person name="Parey E."/>
            <person name="Roest Crollius H."/>
            <person name="Montfort J."/>
            <person name="Robinson-Rechavi M."/>
            <person name="Bouchez O."/>
            <person name="Lampietro C."/>
            <person name="Lopez Roques C."/>
            <person name="Donnadieu C."/>
            <person name="Postlethwait J."/>
            <person name="Bobe J."/>
            <person name="Verreycken H."/>
            <person name="Guiguen Y."/>
        </authorList>
    </citation>
    <scope>NUCLEOTIDE SEQUENCE [LARGE SCALE GENOMIC DNA]</scope>
    <source>
        <strain evidence="4">Up_M1</strain>
        <tissue evidence="4">Testis</tissue>
    </source>
</reference>
<accession>A0ABD0W7T4</accession>
<sequence>MSKTSVGEKQLQRIIRDLHDAVTELSKEHTETGEPITDDSPNLHKLSYKLEYLLQFDQKEKSSLLGNRRDYWDYFRECLTTTRGANEGLRFVKTIPELKTSLGKGRAFLRYSLVHQRLADTLQQCLLNHKVTSDWYYARSPFLKPHLSSDIISHLYVLNEVQFDVVSRGHDLDADWPTFARRTLGSSSTHLWKPPSRCSSINSLVSYSGAQEFQPQDYNATLLNDLGEELGVVGEELLEDNSPCSTTDDIHIQLDQSELRQQELQQRVRELDQEAEGLRGVVRELQEKLLTPNKADTSNTEVETTDQETALANQEVEIASRKARERPCQAGKSVTGDCLDMDVLSKGDGPLFEQEKARLVKERDALLRQTQELQEVLFRLQGALALRDEESGHLRAQLEPLLQQQHESEQDTKEERTREGQGTKELDQLQELRGQGGSRERDLMWSRETIRCLEERGVLGNVVGQTEEEKGAAECVHTDLVKMDSSERLSKERTLHLSSGPPQPDALELSRTERLQTEVEELRARLQFRQDVMEEPRQELQTLSQPLEGQPEGLPQHNGEELLWAQKTEENCEAQASNTIVLELAMTKEELHGLRRRYEALDLEHGDLRDALDRANTEMAELGVHVCRLTAQNEEARGRWEALMEEVEQEARRLKDSMSSLQQENLHLQEKLLEQQEEKGREEDVQVLRFQLSSQAMDHQTQLQNVSGELTAVRCQLDEQEQIKLHLKSKIKEMEKENQAICQVVTTSQKLLIQREHDIELLTNNLARCEESLALSQRCCEELREELRKVCQDKQSWELRTSAELDDLYRTKVNLEERLIELIREKDVYYKRVWSSKFETKLHVKETREDVTLSSLQQPVHLVAPQTHMQTVWPCVLLLLLQ</sequence>
<feature type="domain" description="RUN" evidence="3">
    <location>
        <begin position="37"/>
        <end position="170"/>
    </location>
</feature>
<evidence type="ECO:0000313" key="4">
    <source>
        <dbReference type="EMBL" id="KAL0967045.1"/>
    </source>
</evidence>
<dbReference type="PANTHER" id="PTHR46753">
    <property type="entry name" value="FYVE AND COILED-COIL DOMAIN-CONTAINING PROTEIN 1"/>
    <property type="match status" value="1"/>
</dbReference>
<evidence type="ECO:0000313" key="5">
    <source>
        <dbReference type="Proteomes" id="UP001557470"/>
    </source>
</evidence>
<dbReference type="EMBL" id="JAGEUA010000009">
    <property type="protein sequence ID" value="KAL0967045.1"/>
    <property type="molecule type" value="Genomic_DNA"/>
</dbReference>
<protein>
    <recommendedName>
        <fullName evidence="3">RUN domain-containing protein</fullName>
    </recommendedName>
</protein>
<feature type="region of interest" description="Disordered" evidence="2">
    <location>
        <begin position="400"/>
        <end position="440"/>
    </location>
</feature>
<evidence type="ECO:0000259" key="3">
    <source>
        <dbReference type="PROSITE" id="PS50826"/>
    </source>
</evidence>
<dbReference type="Pfam" id="PF02759">
    <property type="entry name" value="RUN"/>
    <property type="match status" value="1"/>
</dbReference>
<dbReference type="CDD" id="cd17698">
    <property type="entry name" value="RUN_FYCO1"/>
    <property type="match status" value="1"/>
</dbReference>
<keyword evidence="5" id="KW-1185">Reference proteome</keyword>
<dbReference type="Gene3D" id="1.20.58.900">
    <property type="match status" value="1"/>
</dbReference>
<organism evidence="4 5">
    <name type="scientific">Umbra pygmaea</name>
    <name type="common">Eastern mudminnow</name>
    <dbReference type="NCBI Taxonomy" id="75934"/>
    <lineage>
        <taxon>Eukaryota</taxon>
        <taxon>Metazoa</taxon>
        <taxon>Chordata</taxon>
        <taxon>Craniata</taxon>
        <taxon>Vertebrata</taxon>
        <taxon>Euteleostomi</taxon>
        <taxon>Actinopterygii</taxon>
        <taxon>Neopterygii</taxon>
        <taxon>Teleostei</taxon>
        <taxon>Protacanthopterygii</taxon>
        <taxon>Esociformes</taxon>
        <taxon>Umbridae</taxon>
        <taxon>Umbra</taxon>
    </lineage>
</organism>
<dbReference type="PANTHER" id="PTHR46753:SF2">
    <property type="entry name" value="FYVE AND COILED-COIL DOMAIN-CONTAINING PROTEIN 1"/>
    <property type="match status" value="1"/>
</dbReference>
<dbReference type="InterPro" id="IPR047336">
    <property type="entry name" value="RUN_FYCO1"/>
</dbReference>
<feature type="coiled-coil region" evidence="1">
    <location>
        <begin position="766"/>
        <end position="832"/>
    </location>
</feature>
<evidence type="ECO:0000256" key="1">
    <source>
        <dbReference type="SAM" id="Coils"/>
    </source>
</evidence>
<feature type="coiled-coil region" evidence="1">
    <location>
        <begin position="584"/>
        <end position="678"/>
    </location>
</feature>
<dbReference type="PROSITE" id="PS50826">
    <property type="entry name" value="RUN"/>
    <property type="match status" value="1"/>
</dbReference>
<proteinExistence type="predicted"/>
<feature type="compositionally biased region" description="Basic and acidic residues" evidence="2">
    <location>
        <begin position="406"/>
        <end position="427"/>
    </location>
</feature>
<dbReference type="InterPro" id="IPR037213">
    <property type="entry name" value="Run_dom_sf"/>
</dbReference>
<dbReference type="Proteomes" id="UP001557470">
    <property type="component" value="Unassembled WGS sequence"/>
</dbReference>
<dbReference type="FunFam" id="1.20.58.900:FF:000010">
    <property type="entry name" value="FYVE and coiled-coil domain containing 1"/>
    <property type="match status" value="1"/>
</dbReference>
<evidence type="ECO:0000256" key="2">
    <source>
        <dbReference type="SAM" id="MobiDB-lite"/>
    </source>
</evidence>
<dbReference type="InterPro" id="IPR004012">
    <property type="entry name" value="Run_dom"/>
</dbReference>
<name>A0ABD0W7T4_UMBPY</name>
<keyword evidence="1" id="KW-0175">Coiled coil</keyword>
<gene>
    <name evidence="4" type="ORF">UPYG_G00303900</name>
</gene>
<dbReference type="AlphaFoldDB" id="A0ABD0W7T4"/>
<comment type="caution">
    <text evidence="4">The sequence shown here is derived from an EMBL/GenBank/DDBJ whole genome shotgun (WGS) entry which is preliminary data.</text>
</comment>
<dbReference type="SUPFAM" id="SSF140741">
    <property type="entry name" value="RUN domain-like"/>
    <property type="match status" value="1"/>
</dbReference>